<dbReference type="NCBIfam" id="TIGR03858">
    <property type="entry name" value="LLM_2I7G"/>
    <property type="match status" value="1"/>
</dbReference>
<dbReference type="GO" id="GO:0004497">
    <property type="term" value="F:monooxygenase activity"/>
    <property type="evidence" value="ECO:0007669"/>
    <property type="project" value="UniProtKB-KW"/>
</dbReference>
<dbReference type="InterPro" id="IPR050766">
    <property type="entry name" value="Bact_Lucif_Oxidored"/>
</dbReference>
<proteinExistence type="predicted"/>
<evidence type="ECO:0000313" key="4">
    <source>
        <dbReference type="EMBL" id="RCX17759.1"/>
    </source>
</evidence>
<evidence type="ECO:0000256" key="2">
    <source>
        <dbReference type="ARBA" id="ARBA00023033"/>
    </source>
</evidence>
<keyword evidence="5" id="KW-1185">Reference proteome</keyword>
<feature type="domain" description="Luciferase-like" evidence="3">
    <location>
        <begin position="42"/>
        <end position="348"/>
    </location>
</feature>
<gene>
    <name evidence="4" type="ORF">DFP94_108120</name>
</gene>
<reference evidence="4 5" key="1">
    <citation type="submission" date="2018-07" db="EMBL/GenBank/DDBJ databases">
        <title>Genomic Encyclopedia of Type Strains, Phase III (KMG-III): the genomes of soil and plant-associated and newly described type strains.</title>
        <authorList>
            <person name="Whitman W."/>
        </authorList>
    </citation>
    <scope>NUCLEOTIDE SEQUENCE [LARGE SCALE GENOMIC DNA]</scope>
    <source>
        <strain evidence="4 5">CECT 8333</strain>
    </source>
</reference>
<name>A0A369B8A5_9BACL</name>
<keyword evidence="1" id="KW-0560">Oxidoreductase</keyword>
<dbReference type="AlphaFoldDB" id="A0A369B8A5"/>
<evidence type="ECO:0000259" key="3">
    <source>
        <dbReference type="Pfam" id="PF00296"/>
    </source>
</evidence>
<keyword evidence="2" id="KW-0503">Monooxygenase</keyword>
<protein>
    <submittedName>
        <fullName evidence="4">Putative LLM family oxidoreductase</fullName>
    </submittedName>
</protein>
<evidence type="ECO:0000313" key="5">
    <source>
        <dbReference type="Proteomes" id="UP000253090"/>
    </source>
</evidence>
<organism evidence="4 5">
    <name type="scientific">Fontibacillus phaseoli</name>
    <dbReference type="NCBI Taxonomy" id="1416533"/>
    <lineage>
        <taxon>Bacteria</taxon>
        <taxon>Bacillati</taxon>
        <taxon>Bacillota</taxon>
        <taxon>Bacilli</taxon>
        <taxon>Bacillales</taxon>
        <taxon>Paenibacillaceae</taxon>
        <taxon>Fontibacillus</taxon>
    </lineage>
</organism>
<dbReference type="GO" id="GO:0005829">
    <property type="term" value="C:cytosol"/>
    <property type="evidence" value="ECO:0007669"/>
    <property type="project" value="TreeGrafter"/>
</dbReference>
<evidence type="ECO:0000256" key="1">
    <source>
        <dbReference type="ARBA" id="ARBA00023002"/>
    </source>
</evidence>
<dbReference type="InterPro" id="IPR011251">
    <property type="entry name" value="Luciferase-like_dom"/>
</dbReference>
<dbReference type="GO" id="GO:0016705">
    <property type="term" value="F:oxidoreductase activity, acting on paired donors, with incorporation or reduction of molecular oxygen"/>
    <property type="evidence" value="ECO:0007669"/>
    <property type="project" value="InterPro"/>
</dbReference>
<sequence>MIPKKRSVRLWFRNILRTCTYIYVNSSSYIEAAKEKSGGTSMEIGISTFVETTPDVVTGEVISHAQRLREVVEEIVLADQVGLDVFGVGEHHRKDYAASSPALVLAAAAPQTKWIRLTSAVTVLSSADPVRVFQDFATLDGISNGRAEIMAGRGSFIESFPLFGYDLDEYDELFDEKLELLLTLRESEKVTWRGGKHRPAINNLGVYPRPVQQPLPVWIGSGGNTESVIRAGLLGLPLVLAIIGGRPTQFAPLVQMYKKAAAQAGHDVSKLPVASHSHGFVGEDTEGAADKFFPSTQASMNVIGRERGWGHYSRASFDAARSLEGALYVGDAETVAQKIIHLRKNVGITRFMLHCPLGTMPHGDVMRSIELLGSEVAPRVRKEIARWEAEGEPQE</sequence>
<dbReference type="PANTHER" id="PTHR30137:SF8">
    <property type="entry name" value="BLR5498 PROTEIN"/>
    <property type="match status" value="1"/>
</dbReference>
<dbReference type="Pfam" id="PF00296">
    <property type="entry name" value="Bac_luciferase"/>
    <property type="match status" value="1"/>
</dbReference>
<dbReference type="Proteomes" id="UP000253090">
    <property type="component" value="Unassembled WGS sequence"/>
</dbReference>
<dbReference type="PANTHER" id="PTHR30137">
    <property type="entry name" value="LUCIFERASE-LIKE MONOOXYGENASE"/>
    <property type="match status" value="1"/>
</dbReference>
<dbReference type="EMBL" id="QPJW01000008">
    <property type="protein sequence ID" value="RCX17759.1"/>
    <property type="molecule type" value="Genomic_DNA"/>
</dbReference>
<accession>A0A369B8A5</accession>
<dbReference type="Gene3D" id="3.20.20.30">
    <property type="entry name" value="Luciferase-like domain"/>
    <property type="match status" value="1"/>
</dbReference>
<comment type="caution">
    <text evidence="4">The sequence shown here is derived from an EMBL/GenBank/DDBJ whole genome shotgun (WGS) entry which is preliminary data.</text>
</comment>
<dbReference type="InterPro" id="IPR036661">
    <property type="entry name" value="Luciferase-like_sf"/>
</dbReference>
<dbReference type="InterPro" id="IPR022290">
    <property type="entry name" value="LLM_Atu2307-like"/>
</dbReference>
<dbReference type="SUPFAM" id="SSF51679">
    <property type="entry name" value="Bacterial luciferase-like"/>
    <property type="match status" value="1"/>
</dbReference>